<dbReference type="EMBL" id="UYRU01072231">
    <property type="protein sequence ID" value="VDN21996.1"/>
    <property type="molecule type" value="Genomic_DNA"/>
</dbReference>
<evidence type="ECO:0000313" key="3">
    <source>
        <dbReference type="EMBL" id="VDN21996.1"/>
    </source>
</evidence>
<name>A0A3P7PVC9_DIBLA</name>
<proteinExistence type="predicted"/>
<feature type="region of interest" description="Disordered" evidence="1">
    <location>
        <begin position="63"/>
        <end position="134"/>
    </location>
</feature>
<feature type="domain" description="Zinc finger C5HC2-type" evidence="2">
    <location>
        <begin position="1"/>
        <end position="31"/>
    </location>
</feature>
<reference evidence="3 4" key="1">
    <citation type="submission" date="2018-11" db="EMBL/GenBank/DDBJ databases">
        <authorList>
            <consortium name="Pathogen Informatics"/>
        </authorList>
    </citation>
    <scope>NUCLEOTIDE SEQUENCE [LARGE SCALE GENOMIC DNA]</scope>
</reference>
<feature type="compositionally biased region" description="Basic and acidic residues" evidence="1">
    <location>
        <begin position="82"/>
        <end position="99"/>
    </location>
</feature>
<gene>
    <name evidence="3" type="ORF">DILT_LOCUS13950</name>
</gene>
<accession>A0A3P7PVC9</accession>
<keyword evidence="4" id="KW-1185">Reference proteome</keyword>
<dbReference type="AlphaFoldDB" id="A0A3P7PVC9"/>
<evidence type="ECO:0000313" key="4">
    <source>
        <dbReference type="Proteomes" id="UP000281553"/>
    </source>
</evidence>
<evidence type="ECO:0000259" key="2">
    <source>
        <dbReference type="Pfam" id="PF02928"/>
    </source>
</evidence>
<evidence type="ECO:0000256" key="1">
    <source>
        <dbReference type="SAM" id="MobiDB-lite"/>
    </source>
</evidence>
<dbReference type="Pfam" id="PF02928">
    <property type="entry name" value="zf-C5HC2"/>
    <property type="match status" value="1"/>
</dbReference>
<organism evidence="3 4">
    <name type="scientific">Dibothriocephalus latus</name>
    <name type="common">Fish tapeworm</name>
    <name type="synonym">Diphyllobothrium latum</name>
    <dbReference type="NCBI Taxonomy" id="60516"/>
    <lineage>
        <taxon>Eukaryota</taxon>
        <taxon>Metazoa</taxon>
        <taxon>Spiralia</taxon>
        <taxon>Lophotrochozoa</taxon>
        <taxon>Platyhelminthes</taxon>
        <taxon>Cestoda</taxon>
        <taxon>Eucestoda</taxon>
        <taxon>Diphyllobothriidea</taxon>
        <taxon>Diphyllobothriidae</taxon>
        <taxon>Dibothriocephalus</taxon>
    </lineage>
</organism>
<dbReference type="InterPro" id="IPR004198">
    <property type="entry name" value="Znf_C5HC2"/>
</dbReference>
<dbReference type="Proteomes" id="UP000281553">
    <property type="component" value="Unassembled WGS sequence"/>
</dbReference>
<protein>
    <recommendedName>
        <fullName evidence="2">Zinc finger C5HC2-type domain-containing protein</fullName>
    </recommendedName>
</protein>
<sequence length="165" mass="18176">MVCLEHYQARSCCSVEDQVMLYRYGLDELSDFIERPQARLQQYSEWKSRVLQGTQSVAVGCMPEGSEKTRLELSSPGSNTKADLENTALHKREEGEKGTETSLSEAGQEEQPQEDSKPATEPPSPIFSGPTEGLSVAVCKPSASRPSLSDIQMFILYPADISLLC</sequence>